<sequence length="125" mass="14309">MNTLIRALTEKWDKLPQQLLDNVVQIFIATKSTVQLVEELIWAYRRVTIDSIAVAIGCSHGLVYIIMHDRLNFRKVCANLVSPATDQGTQKRFEWAIAVICLVARNNILEANNLQRTTTFNMKSY</sequence>
<dbReference type="EMBL" id="BMAU01021409">
    <property type="protein sequence ID" value="GFY33196.1"/>
    <property type="molecule type" value="Genomic_DNA"/>
</dbReference>
<evidence type="ECO:0000313" key="1">
    <source>
        <dbReference type="EMBL" id="GFY33196.1"/>
    </source>
</evidence>
<accession>A0A8X7BIN6</accession>
<reference evidence="1" key="1">
    <citation type="submission" date="2020-08" db="EMBL/GenBank/DDBJ databases">
        <title>Multicomponent nature underlies the extraordinary mechanical properties of spider dragline silk.</title>
        <authorList>
            <person name="Kono N."/>
            <person name="Nakamura H."/>
            <person name="Mori M."/>
            <person name="Yoshida Y."/>
            <person name="Ohtoshi R."/>
            <person name="Malay A.D."/>
            <person name="Moran D.A.P."/>
            <person name="Tomita M."/>
            <person name="Numata K."/>
            <person name="Arakawa K."/>
        </authorList>
    </citation>
    <scope>NUCLEOTIDE SEQUENCE</scope>
</reference>
<proteinExistence type="predicted"/>
<evidence type="ECO:0000313" key="2">
    <source>
        <dbReference type="Proteomes" id="UP000887159"/>
    </source>
</evidence>
<organism evidence="1 2">
    <name type="scientific">Trichonephila clavipes</name>
    <name type="common">Golden silk orbweaver</name>
    <name type="synonym">Nephila clavipes</name>
    <dbReference type="NCBI Taxonomy" id="2585209"/>
    <lineage>
        <taxon>Eukaryota</taxon>
        <taxon>Metazoa</taxon>
        <taxon>Ecdysozoa</taxon>
        <taxon>Arthropoda</taxon>
        <taxon>Chelicerata</taxon>
        <taxon>Arachnida</taxon>
        <taxon>Araneae</taxon>
        <taxon>Araneomorphae</taxon>
        <taxon>Entelegynae</taxon>
        <taxon>Araneoidea</taxon>
        <taxon>Nephilidae</taxon>
        <taxon>Trichonephila</taxon>
    </lineage>
</organism>
<dbReference type="AlphaFoldDB" id="A0A8X7BIN6"/>
<protein>
    <submittedName>
        <fullName evidence="1">Uncharacterized protein</fullName>
    </submittedName>
</protein>
<gene>
    <name evidence="1" type="ORF">TNCV_1240471</name>
</gene>
<dbReference type="Proteomes" id="UP000887159">
    <property type="component" value="Unassembled WGS sequence"/>
</dbReference>
<keyword evidence="2" id="KW-1185">Reference proteome</keyword>
<comment type="caution">
    <text evidence="1">The sequence shown here is derived from an EMBL/GenBank/DDBJ whole genome shotgun (WGS) entry which is preliminary data.</text>
</comment>
<name>A0A8X7BIN6_TRICX</name>